<dbReference type="Proteomes" id="UP000077875">
    <property type="component" value="Chromosome"/>
</dbReference>
<organism evidence="2 3">
    <name type="scientific">Halotalea alkalilenta</name>
    <dbReference type="NCBI Taxonomy" id="376489"/>
    <lineage>
        <taxon>Bacteria</taxon>
        <taxon>Pseudomonadati</taxon>
        <taxon>Pseudomonadota</taxon>
        <taxon>Gammaproteobacteria</taxon>
        <taxon>Oceanospirillales</taxon>
        <taxon>Halomonadaceae</taxon>
        <taxon>Halotalea</taxon>
    </lineage>
</organism>
<dbReference type="RefSeq" id="WP_064121829.1">
    <property type="nucleotide sequence ID" value="NZ_CP015243.1"/>
</dbReference>
<accession>A0A172YCB8</accession>
<dbReference type="NCBIfam" id="NF038265">
    <property type="entry name" value="phos_prot_SiaC"/>
    <property type="match status" value="1"/>
</dbReference>
<dbReference type="InterPro" id="IPR018530">
    <property type="entry name" value="SiaC"/>
</dbReference>
<gene>
    <name evidence="2" type="ORF">A5892_04770</name>
</gene>
<evidence type="ECO:0000313" key="3">
    <source>
        <dbReference type="Proteomes" id="UP000077875"/>
    </source>
</evidence>
<keyword evidence="3" id="KW-1185">Reference proteome</keyword>
<evidence type="ECO:0000313" key="2">
    <source>
        <dbReference type="EMBL" id="ANF56864.1"/>
    </source>
</evidence>
<protein>
    <recommendedName>
        <fullName evidence="1">SiaC family regulatory phosphoprotein domain-containing protein</fullName>
    </recommendedName>
</protein>
<dbReference type="KEGG" id="haa:A5892_04770"/>
<proteinExistence type="predicted"/>
<name>A0A172YCB8_9GAMM</name>
<dbReference type="STRING" id="376489.A5892_04770"/>
<dbReference type="AlphaFoldDB" id="A0A172YCB8"/>
<sequence length="128" mass="14496">MNDLCIPATASSPSVSAIWDTGLVQLAGDSYPENSYELFAPLIAWIERYLLREDNQPLKLELGLLYLNTSSVKSMMDIFDLLEEAHRSGRALQVTWHYSPRNERVAELAEEFREDCSFPFAITPLNGN</sequence>
<dbReference type="Pfam" id="PF09345">
    <property type="entry name" value="SiaC"/>
    <property type="match status" value="1"/>
</dbReference>
<evidence type="ECO:0000259" key="1">
    <source>
        <dbReference type="Pfam" id="PF09345"/>
    </source>
</evidence>
<feature type="domain" description="SiaC family regulatory phosphoprotein" evidence="1">
    <location>
        <begin position="6"/>
        <end position="124"/>
    </location>
</feature>
<dbReference type="EMBL" id="CP015243">
    <property type="protein sequence ID" value="ANF56864.1"/>
    <property type="molecule type" value="Genomic_DNA"/>
</dbReference>
<reference evidence="2 3" key="1">
    <citation type="submission" date="2016-04" db="EMBL/GenBank/DDBJ databases">
        <title>Complete Genome Sequence of Halotalea alkalilenta IHB B 13600.</title>
        <authorList>
            <person name="Swarnkar M.K."/>
            <person name="Sharma A."/>
            <person name="Kaushal K."/>
            <person name="Soni R."/>
            <person name="Rana S."/>
            <person name="Singh A.K."/>
            <person name="Gulati A."/>
        </authorList>
    </citation>
    <scope>NUCLEOTIDE SEQUENCE [LARGE SCALE GENOMIC DNA]</scope>
    <source>
        <strain evidence="2 3">IHB B 13600</strain>
    </source>
</reference>